<evidence type="ECO:0000313" key="3">
    <source>
        <dbReference type="Proteomes" id="UP000694864"/>
    </source>
</evidence>
<name>A0ABM0V6Q4_CAMSA</name>
<organism evidence="3 4">
    <name type="scientific">Camelina sativa</name>
    <name type="common">False flax</name>
    <name type="synonym">Myagrum sativum</name>
    <dbReference type="NCBI Taxonomy" id="90675"/>
    <lineage>
        <taxon>Eukaryota</taxon>
        <taxon>Viridiplantae</taxon>
        <taxon>Streptophyta</taxon>
        <taxon>Embryophyta</taxon>
        <taxon>Tracheophyta</taxon>
        <taxon>Spermatophyta</taxon>
        <taxon>Magnoliopsida</taxon>
        <taxon>eudicotyledons</taxon>
        <taxon>Gunneridae</taxon>
        <taxon>Pentapetalae</taxon>
        <taxon>rosids</taxon>
        <taxon>malvids</taxon>
        <taxon>Brassicales</taxon>
        <taxon>Brassicaceae</taxon>
        <taxon>Camelineae</taxon>
        <taxon>Camelina</taxon>
    </lineage>
</organism>
<dbReference type="PANTHER" id="PTHR46038">
    <property type="entry name" value="EXPRESSED PROTEIN-RELATED"/>
    <property type="match status" value="1"/>
</dbReference>
<dbReference type="GeneID" id="104733921"/>
<protein>
    <submittedName>
        <fullName evidence="4">Uncharacterized protein At4g15970-like</fullName>
    </submittedName>
</protein>
<feature type="domain" description="Nucleotide-diphospho-sugar transferase" evidence="2">
    <location>
        <begin position="98"/>
        <end position="294"/>
    </location>
</feature>
<keyword evidence="3" id="KW-1185">Reference proteome</keyword>
<evidence type="ECO:0000256" key="1">
    <source>
        <dbReference type="SAM" id="SignalP"/>
    </source>
</evidence>
<dbReference type="Proteomes" id="UP000694864">
    <property type="component" value="Chromosome 12"/>
</dbReference>
<dbReference type="Pfam" id="PF03407">
    <property type="entry name" value="Nucleotid_trans"/>
    <property type="match status" value="1"/>
</dbReference>
<feature type="signal peptide" evidence="1">
    <location>
        <begin position="1"/>
        <end position="31"/>
    </location>
</feature>
<feature type="chain" id="PRO_5046806091" evidence="1">
    <location>
        <begin position="32"/>
        <end position="317"/>
    </location>
</feature>
<dbReference type="PANTHER" id="PTHR46038:SF37">
    <property type="entry name" value="GLYCOSYLTRANSFERASE"/>
    <property type="match status" value="1"/>
</dbReference>
<dbReference type="InterPro" id="IPR005069">
    <property type="entry name" value="Nucl-diP-sugar_transferase"/>
</dbReference>
<gene>
    <name evidence="4" type="primary">LOC104733921</name>
</gene>
<proteinExistence type="predicted"/>
<dbReference type="RefSeq" id="XP_010451747.1">
    <property type="nucleotide sequence ID" value="XM_010453445.2"/>
</dbReference>
<dbReference type="InterPro" id="IPR044821">
    <property type="entry name" value="At1g28695/At4g15970-like"/>
</dbReference>
<accession>A0ABM0V6Q4</accession>
<sequence length="317" mass="36217">MTIARIVKSPYLVICCLLLIILWLLSHHLSCAPYMNTIRGPEFSHLQPEFPGLSSLLKKVANEDRVVIITMVDQEWAKPESILDLFLESFRIGERTKHLLNHLIVVALDDQALRYCLRAHPHCYLYRDSTKKSESLDPDGLVTGWSKKFLVEEILKIGYNIMFTEADVMWLRNPLMHCHQQNPISVACGRDQHQQNHLSVENTGGFFFAKSNDINIALLKTLNVERVLYPATGNQSLCDIVKRNDVIQSLGMKVTLLDDANFGRFCQPNPQNQSEIATVHASCCNNTKSKVHYLKLFLQGRKNMNPQWIIPSQCRGF</sequence>
<reference evidence="3" key="1">
    <citation type="journal article" date="2014" name="Nat. Commun.">
        <title>The emerging biofuel crop Camelina sativa retains a highly undifferentiated hexaploid genome structure.</title>
        <authorList>
            <person name="Kagale S."/>
            <person name="Koh C."/>
            <person name="Nixon J."/>
            <person name="Bollina V."/>
            <person name="Clarke W.E."/>
            <person name="Tuteja R."/>
            <person name="Spillane C."/>
            <person name="Robinson S.J."/>
            <person name="Links M.G."/>
            <person name="Clarke C."/>
            <person name="Higgins E.E."/>
            <person name="Huebert T."/>
            <person name="Sharpe A.G."/>
            <person name="Parkin I.A."/>
        </authorList>
    </citation>
    <scope>NUCLEOTIDE SEQUENCE [LARGE SCALE GENOMIC DNA]</scope>
    <source>
        <strain evidence="3">cv. DH55</strain>
    </source>
</reference>
<evidence type="ECO:0000259" key="2">
    <source>
        <dbReference type="Pfam" id="PF03407"/>
    </source>
</evidence>
<keyword evidence="1" id="KW-0732">Signal</keyword>
<reference evidence="4" key="2">
    <citation type="submission" date="2025-08" db="UniProtKB">
        <authorList>
            <consortium name="RefSeq"/>
        </authorList>
    </citation>
    <scope>IDENTIFICATION</scope>
    <source>
        <tissue evidence="4">Leaf</tissue>
    </source>
</reference>
<evidence type="ECO:0000313" key="4">
    <source>
        <dbReference type="RefSeq" id="XP_010451747.1"/>
    </source>
</evidence>